<accession>A0ABU8MMI8</accession>
<name>A0ABU8MMI8_9PSEU</name>
<organism evidence="3 4">
    <name type="scientific">Actinomycetospora aurantiaca</name>
    <dbReference type="NCBI Taxonomy" id="3129233"/>
    <lineage>
        <taxon>Bacteria</taxon>
        <taxon>Bacillati</taxon>
        <taxon>Actinomycetota</taxon>
        <taxon>Actinomycetes</taxon>
        <taxon>Pseudonocardiales</taxon>
        <taxon>Pseudonocardiaceae</taxon>
        <taxon>Actinomycetospora</taxon>
    </lineage>
</organism>
<protein>
    <submittedName>
        <fullName evidence="3">Trypco2 family protein</fullName>
    </submittedName>
</protein>
<feature type="domain" description="Trypsin-co-occurring" evidence="2">
    <location>
        <begin position="10"/>
        <end position="89"/>
    </location>
</feature>
<dbReference type="EMBL" id="JBBEGN010000004">
    <property type="protein sequence ID" value="MEJ2868516.1"/>
    <property type="molecule type" value="Genomic_DNA"/>
</dbReference>
<feature type="region of interest" description="Disordered" evidence="1">
    <location>
        <begin position="69"/>
        <end position="99"/>
    </location>
</feature>
<proteinExistence type="predicted"/>
<dbReference type="InterPro" id="IPR045608">
    <property type="entry name" value="Trypco2"/>
</dbReference>
<evidence type="ECO:0000313" key="3">
    <source>
        <dbReference type="EMBL" id="MEJ2868516.1"/>
    </source>
</evidence>
<dbReference type="Proteomes" id="UP001385809">
    <property type="component" value="Unassembled WGS sequence"/>
</dbReference>
<keyword evidence="4" id="KW-1185">Reference proteome</keyword>
<dbReference type="Pfam" id="PF19631">
    <property type="entry name" value="Trypco2"/>
    <property type="match status" value="1"/>
</dbReference>
<reference evidence="3 4" key="1">
    <citation type="submission" date="2024-03" db="EMBL/GenBank/DDBJ databases">
        <title>Actinomycetospora sp. OC33-EN08, a novel actinomycete isolated from wild orchid (Aerides multiflora).</title>
        <authorList>
            <person name="Suriyachadkun C."/>
        </authorList>
    </citation>
    <scope>NUCLEOTIDE SEQUENCE [LARGE SCALE GENOMIC DNA]</scope>
    <source>
        <strain evidence="3 4">OC33-EN08</strain>
    </source>
</reference>
<gene>
    <name evidence="3" type="ORF">WCD74_12135</name>
</gene>
<comment type="caution">
    <text evidence="3">The sequence shown here is derived from an EMBL/GenBank/DDBJ whole genome shotgun (WGS) entry which is preliminary data.</text>
</comment>
<evidence type="ECO:0000256" key="1">
    <source>
        <dbReference type="SAM" id="MobiDB-lite"/>
    </source>
</evidence>
<sequence length="121" mass="12190">MADDEEPGLGLDTVLKALRHDLLEAQQDGGPTTGLAVQSVQIELSVEVSRKIGANGEVGAKWFVLSASASGEGSRERTSTNRITLTLGPLSAGSDSTPATTERAIAGADVSSGVISGAGPT</sequence>
<dbReference type="RefSeq" id="WP_337695094.1">
    <property type="nucleotide sequence ID" value="NZ_JBBEGN010000004.1"/>
</dbReference>
<evidence type="ECO:0000313" key="4">
    <source>
        <dbReference type="Proteomes" id="UP001385809"/>
    </source>
</evidence>
<evidence type="ECO:0000259" key="2">
    <source>
        <dbReference type="Pfam" id="PF19631"/>
    </source>
</evidence>